<accession>A0AA96KSK0</accession>
<reference evidence="1" key="1">
    <citation type="submission" date="2023-08" db="EMBL/GenBank/DDBJ databases">
        <authorList>
            <person name="Nazir A."/>
        </authorList>
    </citation>
    <scope>NUCLEOTIDE SEQUENCE</scope>
</reference>
<proteinExistence type="predicted"/>
<dbReference type="EMBL" id="OR481006">
    <property type="protein sequence ID" value="WNO47375.1"/>
    <property type="molecule type" value="Genomic_DNA"/>
</dbReference>
<protein>
    <submittedName>
        <fullName evidence="1">Uncharacterized protein</fullName>
    </submittedName>
</protein>
<organism evidence="1">
    <name type="scientific">Staphylococcus phage vB_VibM_10AMN12</name>
    <dbReference type="NCBI Taxonomy" id="3076785"/>
    <lineage>
        <taxon>Viruses</taxon>
        <taxon>Duplodnaviria</taxon>
        <taxon>Heunggongvirae</taxon>
        <taxon>Uroviricota</taxon>
        <taxon>Caudoviricetes</taxon>
    </lineage>
</organism>
<name>A0AA96KSK0_9CAUD</name>
<evidence type="ECO:0000313" key="1">
    <source>
        <dbReference type="EMBL" id="WNO47375.1"/>
    </source>
</evidence>
<sequence length="54" mass="6457">MNTSTYKTYQECKDNHPHDDVWYDDFHKCYQNTAYKGCSLGNITKCDPKDFEEK</sequence>